<gene>
    <name evidence="1" type="ORF">DFR58_102204</name>
</gene>
<dbReference type="AlphaFoldDB" id="A0A369BF27"/>
<reference evidence="1 2" key="1">
    <citation type="submission" date="2018-07" db="EMBL/GenBank/DDBJ databases">
        <title>Genomic Encyclopedia of Type Strains, Phase IV (KMG-IV): sequencing the most valuable type-strain genomes for metagenomic binning, comparative biology and taxonomic classification.</title>
        <authorList>
            <person name="Goeker M."/>
        </authorList>
    </citation>
    <scope>NUCLEOTIDE SEQUENCE [LARGE SCALE GENOMIC DNA]</scope>
    <source>
        <strain evidence="1 2">DSM 27016</strain>
    </source>
</reference>
<comment type="caution">
    <text evidence="1">The sequence shown here is derived from an EMBL/GenBank/DDBJ whole genome shotgun (WGS) entry which is preliminary data.</text>
</comment>
<protein>
    <submittedName>
        <fullName evidence="1">Uncharacterized protein</fullName>
    </submittedName>
</protein>
<dbReference type="Proteomes" id="UP000253034">
    <property type="component" value="Unassembled WGS sequence"/>
</dbReference>
<evidence type="ECO:0000313" key="1">
    <source>
        <dbReference type="EMBL" id="RCX20132.1"/>
    </source>
</evidence>
<evidence type="ECO:0000313" key="2">
    <source>
        <dbReference type="Proteomes" id="UP000253034"/>
    </source>
</evidence>
<keyword evidence="2" id="KW-1185">Reference proteome</keyword>
<name>A0A369BF27_9FIRM</name>
<accession>A0A369BF27</accession>
<organism evidence="1 2">
    <name type="scientific">Anaerobacterium chartisolvens</name>
    <dbReference type="NCBI Taxonomy" id="1297424"/>
    <lineage>
        <taxon>Bacteria</taxon>
        <taxon>Bacillati</taxon>
        <taxon>Bacillota</taxon>
        <taxon>Clostridia</taxon>
        <taxon>Eubacteriales</taxon>
        <taxon>Oscillospiraceae</taxon>
        <taxon>Anaerobacterium</taxon>
    </lineage>
</organism>
<proteinExistence type="predicted"/>
<sequence>MLRKLFIGLIILSTLTSEGAVDIPWNIYTLYLCANNGRSLGGGLDAVKEHIYGLREGDAVKRGSQKVSAVAGGNIGTASLSLSDSYIPQDISIDTASLYKGPDLLCAFSNSLGKLFHKSQKENIIRKSDTSPPC</sequence>
<dbReference type="RefSeq" id="WP_114296246.1">
    <property type="nucleotide sequence ID" value="NZ_QPJT01000002.1"/>
</dbReference>
<dbReference type="EMBL" id="QPJT01000002">
    <property type="protein sequence ID" value="RCX20132.1"/>
    <property type="molecule type" value="Genomic_DNA"/>
</dbReference>